<dbReference type="AlphaFoldDB" id="A0A4Y6UW97"/>
<accession>A0A4Y6UW97</accession>
<reference evidence="1 2" key="1">
    <citation type="submission" date="2019-06" db="EMBL/GenBank/DDBJ databases">
        <title>Saccharibacillus brassicae sp. nov., an endophytic bacterium isolated from Chinese cabbage seeds (Brassica pekinensis).</title>
        <authorList>
            <person name="Jiang L."/>
            <person name="Lee J."/>
            <person name="Kim S.W."/>
        </authorList>
    </citation>
    <scope>NUCLEOTIDE SEQUENCE [LARGE SCALE GENOMIC DNA]</scope>
    <source>
        <strain evidence="2">KCTC 43072 / ATSA2</strain>
    </source>
</reference>
<gene>
    <name evidence="1" type="ORF">FFV09_11365</name>
</gene>
<proteinExistence type="predicted"/>
<dbReference type="EMBL" id="CP041217">
    <property type="protein sequence ID" value="QDH21384.1"/>
    <property type="molecule type" value="Genomic_DNA"/>
</dbReference>
<dbReference type="RefSeq" id="WP_141447929.1">
    <property type="nucleotide sequence ID" value="NZ_CBCSAZ010000008.1"/>
</dbReference>
<dbReference type="Proteomes" id="UP000316968">
    <property type="component" value="Chromosome"/>
</dbReference>
<name>A0A4Y6UW97_SACBS</name>
<dbReference type="Pfam" id="PF14081">
    <property type="entry name" value="DUF4262"/>
    <property type="match status" value="1"/>
</dbReference>
<protein>
    <submittedName>
        <fullName evidence="1">DUF4262 domain-containing protein</fullName>
    </submittedName>
</protein>
<dbReference type="OrthoDB" id="2677473at2"/>
<organism evidence="1 2">
    <name type="scientific">Saccharibacillus brassicae</name>
    <dbReference type="NCBI Taxonomy" id="2583377"/>
    <lineage>
        <taxon>Bacteria</taxon>
        <taxon>Bacillati</taxon>
        <taxon>Bacillota</taxon>
        <taxon>Bacilli</taxon>
        <taxon>Bacillales</taxon>
        <taxon>Paenibacillaceae</taxon>
        <taxon>Saccharibacillus</taxon>
    </lineage>
</organism>
<keyword evidence="2" id="KW-1185">Reference proteome</keyword>
<dbReference type="InterPro" id="IPR025358">
    <property type="entry name" value="DUF4262"/>
</dbReference>
<evidence type="ECO:0000313" key="2">
    <source>
        <dbReference type="Proteomes" id="UP000316968"/>
    </source>
</evidence>
<evidence type="ECO:0000313" key="1">
    <source>
        <dbReference type="EMBL" id="QDH21384.1"/>
    </source>
</evidence>
<dbReference type="KEGG" id="saca:FFV09_11365"/>
<sequence>MIETMNIPEDRKQYYRRLLHENPGRNLFERYSLFCQEYTDFARKRLSYIPELMNKGWMPIVLSDEGMNYAFTIGLEYSFGHPEILIASPNRSARQLNRMLEWFAQRVEEGSRMETEADYGTELRRQPDFSDIESEAAFRHYEESDADNYPCGYLYSFYGYFADRTLETGKLPILVMELDFPVLPAPPGGRLSSIMGAPRWNEGNEGADA</sequence>